<dbReference type="PIRSF" id="PIRSF000371">
    <property type="entry name" value="PFL_act_enz"/>
    <property type="match status" value="1"/>
</dbReference>
<dbReference type="InterPro" id="IPR017896">
    <property type="entry name" value="4Fe4S_Fe-S-bd"/>
</dbReference>
<dbReference type="PROSITE" id="PS51379">
    <property type="entry name" value="4FE4S_FER_2"/>
    <property type="match status" value="2"/>
</dbReference>
<dbReference type="PROSITE" id="PS01087">
    <property type="entry name" value="RADICAL_ACTIVATING"/>
    <property type="match status" value="1"/>
</dbReference>
<evidence type="ECO:0000259" key="10">
    <source>
        <dbReference type="PROSITE" id="PS51918"/>
    </source>
</evidence>
<dbReference type="InterPro" id="IPR001989">
    <property type="entry name" value="Radical_activat_CS"/>
</dbReference>
<dbReference type="InterPro" id="IPR013785">
    <property type="entry name" value="Aldolase_TIM"/>
</dbReference>
<dbReference type="InterPro" id="IPR034457">
    <property type="entry name" value="Organic_radical-activating"/>
</dbReference>
<comment type="caution">
    <text evidence="11">The sequence shown here is derived from an EMBL/GenBank/DDBJ whole genome shotgun (WGS) entry which is preliminary data.</text>
</comment>
<dbReference type="Gene3D" id="3.30.70.20">
    <property type="match status" value="1"/>
</dbReference>
<organism evidence="11 12">
    <name type="scientific">Telmatospirillum siberiense</name>
    <dbReference type="NCBI Taxonomy" id="382514"/>
    <lineage>
        <taxon>Bacteria</taxon>
        <taxon>Pseudomonadati</taxon>
        <taxon>Pseudomonadota</taxon>
        <taxon>Alphaproteobacteria</taxon>
        <taxon>Rhodospirillales</taxon>
        <taxon>Rhodospirillaceae</taxon>
        <taxon>Telmatospirillum</taxon>
    </lineage>
</organism>
<dbReference type="InterPro" id="IPR058240">
    <property type="entry name" value="rSAM_sf"/>
</dbReference>
<comment type="similarity">
    <text evidence="2">Belongs to the organic radical-activating enzymes family.</text>
</comment>
<dbReference type="SUPFAM" id="SSF54862">
    <property type="entry name" value="4Fe-4S ferredoxins"/>
    <property type="match status" value="1"/>
</dbReference>
<keyword evidence="6" id="KW-0560">Oxidoreductase</keyword>
<sequence>MDDTRGVIFDIQHFSLHDGPGVRSTVFFKGCPLSCLWCANPESQRHKAELLYFTSLCTRCGHCVEQCPQDALVLDGTGIRLDRRRCVGCGACVDLCPQNARTLSGKTMTVSEIAEEVRQHWRIFMQSGGGVTFGGGEVLAQPAFLGALLRHLHDEVGFHTCIDTSGYAPWPTLEALLPHIDLILLDLKHMDGALHAGATGKPNDWILHNARTLGRRGFPVVVRLPLIPDFNDTESNLDALGTFMNEAGLPSIEVLPYHDFGVSKYEALGKSYQIHSTSKPRLDRAKDILNRYGLDVSVSRE</sequence>
<dbReference type="GO" id="GO:0046872">
    <property type="term" value="F:metal ion binding"/>
    <property type="evidence" value="ECO:0007669"/>
    <property type="project" value="UniProtKB-KW"/>
</dbReference>
<dbReference type="SFLD" id="SFLDG01118">
    <property type="entry name" value="activating_enzymes__group_2"/>
    <property type="match status" value="1"/>
</dbReference>
<proteinExistence type="inferred from homology"/>
<evidence type="ECO:0000256" key="3">
    <source>
        <dbReference type="ARBA" id="ARBA00022485"/>
    </source>
</evidence>
<dbReference type="Pfam" id="PF04055">
    <property type="entry name" value="Radical_SAM"/>
    <property type="match status" value="1"/>
</dbReference>
<feature type="domain" description="4Fe-4S ferredoxin-type" evidence="9">
    <location>
        <begin position="77"/>
        <end position="106"/>
    </location>
</feature>
<evidence type="ECO:0000259" key="9">
    <source>
        <dbReference type="PROSITE" id="PS51379"/>
    </source>
</evidence>
<keyword evidence="8" id="KW-0411">Iron-sulfur</keyword>
<gene>
    <name evidence="11" type="ORF">CWS72_23340</name>
</gene>
<dbReference type="InterPro" id="IPR012839">
    <property type="entry name" value="Organic_radical_activase"/>
</dbReference>
<dbReference type="InterPro" id="IPR040074">
    <property type="entry name" value="BssD/PflA/YjjW"/>
</dbReference>
<feature type="domain" description="Radical SAM core" evidence="10">
    <location>
        <begin position="17"/>
        <end position="295"/>
    </location>
</feature>
<reference evidence="12" key="1">
    <citation type="submission" date="2017-12" db="EMBL/GenBank/DDBJ databases">
        <title>Draft genome sequence of Telmatospirillum siberiense 26-4b1T, an acidotolerant peatland alphaproteobacterium potentially involved in sulfur cycling.</title>
        <authorList>
            <person name="Hausmann B."/>
            <person name="Pjevac P."/>
            <person name="Schreck K."/>
            <person name="Herbold C.W."/>
            <person name="Daims H."/>
            <person name="Wagner M."/>
            <person name="Pester M."/>
            <person name="Loy A."/>
        </authorList>
    </citation>
    <scope>NUCLEOTIDE SEQUENCE [LARGE SCALE GENOMIC DNA]</scope>
    <source>
        <strain evidence="12">26-4b1</strain>
    </source>
</reference>
<dbReference type="PROSITE" id="PS00198">
    <property type="entry name" value="4FE4S_FER_1"/>
    <property type="match status" value="1"/>
</dbReference>
<dbReference type="SUPFAM" id="SSF102114">
    <property type="entry name" value="Radical SAM enzymes"/>
    <property type="match status" value="1"/>
</dbReference>
<protein>
    <submittedName>
        <fullName evidence="11">Glycyl-radical enzyme activating protein</fullName>
    </submittedName>
</protein>
<dbReference type="GO" id="GO:0051539">
    <property type="term" value="F:4 iron, 4 sulfur cluster binding"/>
    <property type="evidence" value="ECO:0007669"/>
    <property type="project" value="UniProtKB-KW"/>
</dbReference>
<keyword evidence="3" id="KW-0004">4Fe-4S</keyword>
<evidence type="ECO:0000256" key="6">
    <source>
        <dbReference type="ARBA" id="ARBA00023002"/>
    </source>
</evidence>
<dbReference type="Pfam" id="PF13353">
    <property type="entry name" value="Fer4_12"/>
    <property type="match status" value="1"/>
</dbReference>
<dbReference type="RefSeq" id="WP_101253063.1">
    <property type="nucleotide sequence ID" value="NZ_PIUM01000038.1"/>
</dbReference>
<evidence type="ECO:0000256" key="2">
    <source>
        <dbReference type="ARBA" id="ARBA00009777"/>
    </source>
</evidence>
<dbReference type="InterPro" id="IPR007197">
    <property type="entry name" value="rSAM"/>
</dbReference>
<accession>A0A2N3PNS4</accession>
<evidence type="ECO:0000313" key="11">
    <source>
        <dbReference type="EMBL" id="PKU22059.1"/>
    </source>
</evidence>
<evidence type="ECO:0000256" key="1">
    <source>
        <dbReference type="ARBA" id="ARBA00001966"/>
    </source>
</evidence>
<dbReference type="PANTHER" id="PTHR30352:SF4">
    <property type="entry name" value="PYRUVATE FORMATE-LYASE 2-ACTIVATING ENZYME"/>
    <property type="match status" value="1"/>
</dbReference>
<evidence type="ECO:0000256" key="8">
    <source>
        <dbReference type="ARBA" id="ARBA00023014"/>
    </source>
</evidence>
<evidence type="ECO:0000256" key="4">
    <source>
        <dbReference type="ARBA" id="ARBA00022691"/>
    </source>
</evidence>
<dbReference type="Proteomes" id="UP000233293">
    <property type="component" value="Unassembled WGS sequence"/>
</dbReference>
<keyword evidence="12" id="KW-1185">Reference proteome</keyword>
<name>A0A2N3PNS4_9PROT</name>
<dbReference type="OrthoDB" id="9792276at2"/>
<dbReference type="InterPro" id="IPR017900">
    <property type="entry name" value="4Fe4S_Fe_S_CS"/>
</dbReference>
<evidence type="ECO:0000256" key="5">
    <source>
        <dbReference type="ARBA" id="ARBA00022723"/>
    </source>
</evidence>
<dbReference type="SFLD" id="SFLDG01066">
    <property type="entry name" value="organic_radical-activating_enz"/>
    <property type="match status" value="1"/>
</dbReference>
<keyword evidence="7" id="KW-0408">Iron</keyword>
<dbReference type="SFLD" id="SFLDS00029">
    <property type="entry name" value="Radical_SAM"/>
    <property type="match status" value="1"/>
</dbReference>
<comment type="cofactor">
    <cofactor evidence="1">
        <name>[4Fe-4S] cluster</name>
        <dbReference type="ChEBI" id="CHEBI:49883"/>
    </cofactor>
</comment>
<dbReference type="NCBIfam" id="TIGR02494">
    <property type="entry name" value="PFLE_PFLC"/>
    <property type="match status" value="1"/>
</dbReference>
<dbReference type="PROSITE" id="PS51918">
    <property type="entry name" value="RADICAL_SAM"/>
    <property type="match status" value="1"/>
</dbReference>
<dbReference type="EMBL" id="PIUM01000038">
    <property type="protein sequence ID" value="PKU22059.1"/>
    <property type="molecule type" value="Genomic_DNA"/>
</dbReference>
<keyword evidence="5" id="KW-0479">Metal-binding</keyword>
<dbReference type="PANTHER" id="PTHR30352">
    <property type="entry name" value="PYRUVATE FORMATE-LYASE-ACTIVATING ENZYME"/>
    <property type="match status" value="1"/>
</dbReference>
<evidence type="ECO:0000256" key="7">
    <source>
        <dbReference type="ARBA" id="ARBA00023004"/>
    </source>
</evidence>
<dbReference type="AlphaFoldDB" id="A0A2N3PNS4"/>
<evidence type="ECO:0000313" key="12">
    <source>
        <dbReference type="Proteomes" id="UP000233293"/>
    </source>
</evidence>
<feature type="domain" description="4Fe-4S ferredoxin-type" evidence="9">
    <location>
        <begin position="48"/>
        <end position="76"/>
    </location>
</feature>
<dbReference type="Gene3D" id="3.20.20.70">
    <property type="entry name" value="Aldolase class I"/>
    <property type="match status" value="1"/>
</dbReference>
<dbReference type="GO" id="GO:0016491">
    <property type="term" value="F:oxidoreductase activity"/>
    <property type="evidence" value="ECO:0007669"/>
    <property type="project" value="UniProtKB-KW"/>
</dbReference>
<keyword evidence="4" id="KW-0949">S-adenosyl-L-methionine</keyword>